<evidence type="ECO:0000313" key="3">
    <source>
        <dbReference type="Proteomes" id="UP001303046"/>
    </source>
</evidence>
<protein>
    <submittedName>
        <fullName evidence="2">Uncharacterized protein</fullName>
    </submittedName>
</protein>
<dbReference type="EMBL" id="JAVFWL010000003">
    <property type="protein sequence ID" value="KAK6740765.1"/>
    <property type="molecule type" value="Genomic_DNA"/>
</dbReference>
<evidence type="ECO:0000313" key="2">
    <source>
        <dbReference type="EMBL" id="KAK6740765.1"/>
    </source>
</evidence>
<name>A0ABR1CRR8_NECAM</name>
<feature type="compositionally biased region" description="Basic and acidic residues" evidence="1">
    <location>
        <begin position="96"/>
        <end position="133"/>
    </location>
</feature>
<sequence length="148" mass="16273">MLAEESSDVTILAVSLSLAISFAVLACSKSSSRAIGGTRSTKKEERSATQEPTDNPRSDEARRNPAKNEPLPDALRPSKESNEKRPKHQKSSPMKSEPKGSSKGESEDRPKQSSKETGETPRKKSMVEKLTKEDVEDGTYEDVNIVRK</sequence>
<proteinExistence type="predicted"/>
<keyword evidence="3" id="KW-1185">Reference proteome</keyword>
<gene>
    <name evidence="2" type="primary">Necator_chrIII.g9689</name>
    <name evidence="2" type="ORF">RB195_008924</name>
</gene>
<comment type="caution">
    <text evidence="2">The sequence shown here is derived from an EMBL/GenBank/DDBJ whole genome shotgun (WGS) entry which is preliminary data.</text>
</comment>
<feature type="region of interest" description="Disordered" evidence="1">
    <location>
        <begin position="27"/>
        <end position="148"/>
    </location>
</feature>
<accession>A0ABR1CRR8</accession>
<dbReference type="Proteomes" id="UP001303046">
    <property type="component" value="Unassembled WGS sequence"/>
</dbReference>
<organism evidence="2 3">
    <name type="scientific">Necator americanus</name>
    <name type="common">Human hookworm</name>
    <dbReference type="NCBI Taxonomy" id="51031"/>
    <lineage>
        <taxon>Eukaryota</taxon>
        <taxon>Metazoa</taxon>
        <taxon>Ecdysozoa</taxon>
        <taxon>Nematoda</taxon>
        <taxon>Chromadorea</taxon>
        <taxon>Rhabditida</taxon>
        <taxon>Rhabditina</taxon>
        <taxon>Rhabditomorpha</taxon>
        <taxon>Strongyloidea</taxon>
        <taxon>Ancylostomatidae</taxon>
        <taxon>Bunostominae</taxon>
        <taxon>Necator</taxon>
    </lineage>
</organism>
<evidence type="ECO:0000256" key="1">
    <source>
        <dbReference type="SAM" id="MobiDB-lite"/>
    </source>
</evidence>
<reference evidence="2 3" key="1">
    <citation type="submission" date="2023-08" db="EMBL/GenBank/DDBJ databases">
        <title>A Necator americanus chromosomal reference genome.</title>
        <authorList>
            <person name="Ilik V."/>
            <person name="Petrzelkova K.J."/>
            <person name="Pardy F."/>
            <person name="Fuh T."/>
            <person name="Niatou-Singa F.S."/>
            <person name="Gouil Q."/>
            <person name="Baker L."/>
            <person name="Ritchie M.E."/>
            <person name="Jex A.R."/>
            <person name="Gazzola D."/>
            <person name="Li H."/>
            <person name="Toshio Fujiwara R."/>
            <person name="Zhan B."/>
            <person name="Aroian R.V."/>
            <person name="Pafco B."/>
            <person name="Schwarz E.M."/>
        </authorList>
    </citation>
    <scope>NUCLEOTIDE SEQUENCE [LARGE SCALE GENOMIC DNA]</scope>
    <source>
        <strain evidence="2 3">Aroian</strain>
        <tissue evidence="2">Whole animal</tissue>
    </source>
</reference>
<feature type="compositionally biased region" description="Basic and acidic residues" evidence="1">
    <location>
        <begin position="41"/>
        <end position="63"/>
    </location>
</feature>